<dbReference type="AlphaFoldDB" id="A0A7D6BLQ3"/>
<dbReference type="SUPFAM" id="SSF64182">
    <property type="entry name" value="DHH phosphoesterases"/>
    <property type="match status" value="1"/>
</dbReference>
<dbReference type="InterPro" id="IPR001667">
    <property type="entry name" value="DDH_dom"/>
</dbReference>
<dbReference type="InterPro" id="IPR051673">
    <property type="entry name" value="SSDNA_exonuclease_RecJ"/>
</dbReference>
<feature type="domain" description="DHHA1" evidence="2">
    <location>
        <begin position="292"/>
        <end position="384"/>
    </location>
</feature>
<dbReference type="InterPro" id="IPR038763">
    <property type="entry name" value="DHH_sf"/>
</dbReference>
<reference evidence="4" key="1">
    <citation type="submission" date="2020-07" db="EMBL/GenBank/DDBJ databases">
        <title>Metabolic diversity and evolutionary history of the archaeal phylum ###Micrarchaeota### uncovered from a freshwater lake metagenome.</title>
        <authorList>
            <person name="Kadnikov V.V."/>
            <person name="Savvichev A.S."/>
            <person name="Mardanov A.V."/>
            <person name="Beletsky A.V."/>
            <person name="Chupakov A.V."/>
            <person name="Kokryatskaya N.M."/>
            <person name="Pimenov N.V."/>
            <person name="Ravin N.V."/>
        </authorList>
    </citation>
    <scope>NUCLEOTIDE SEQUENCE [LARGE SCALE GENOMIC DNA]</scope>
</reference>
<dbReference type="Gene3D" id="3.90.1640.30">
    <property type="match status" value="1"/>
</dbReference>
<dbReference type="InterPro" id="IPR003156">
    <property type="entry name" value="DHHA1_dom"/>
</dbReference>
<organism evidence="3 4">
    <name type="scientific">Fermentimicrarchaeum limneticum</name>
    <dbReference type="NCBI Taxonomy" id="2795018"/>
    <lineage>
        <taxon>Archaea</taxon>
        <taxon>Candidatus Micrarchaeota</taxon>
        <taxon>Candidatus Fermentimicrarchaeales</taxon>
        <taxon>Candidatus Fermentimicrarchaeaceae</taxon>
        <taxon>Candidatus Fermentimicrarchaeum</taxon>
    </lineage>
</organism>
<dbReference type="EMBL" id="CP058998">
    <property type="protein sequence ID" value="QLJ53036.1"/>
    <property type="molecule type" value="Genomic_DNA"/>
</dbReference>
<proteinExistence type="predicted"/>
<evidence type="ECO:0008006" key="5">
    <source>
        <dbReference type="Google" id="ProtNLM"/>
    </source>
</evidence>
<dbReference type="KEGG" id="flt:Sv326_0861"/>
<evidence type="ECO:0000313" key="4">
    <source>
        <dbReference type="Proteomes" id="UP000510821"/>
    </source>
</evidence>
<accession>A0A7D6BLQ3</accession>
<sequence>MPNTDDIAAFINSDEVLNRMRTDFESAAEIIKTAVNAASPILMRYHGDCDGICAALSIYFSIKGLVGNKAWEGQRRRTLIFKNPSAIYGLGAVVDDIELIRNMQPSQPPLAILLDFSVNSESLDSMKALKNSNFKLLIADHHPLQEEVTRAADLLVSPWLHGGNSDYSAGFIAGEIAKKIDYSSELEEFQKIALIGDKSRLIQLPEGELNHKALVLDFVASSSDFAESLELYYSILKDQNKMESIYKRAMKKIERVKKDAARYSKLKEFDNGFKLVLLRLDKFRSGEFPGRGKITGEVHDDFDKKLNAPLVTVGYGERMMHFRANRKAKEAGFNANQLISELKSEMKGAIDSGGGHDVAAGLRVNQGFDKMVLEEIVKKVEKIAK</sequence>
<dbReference type="Pfam" id="PF02272">
    <property type="entry name" value="DHHA1"/>
    <property type="match status" value="1"/>
</dbReference>
<protein>
    <recommendedName>
        <fullName evidence="5">DHHA1 domain-containing protein</fullName>
    </recommendedName>
</protein>
<evidence type="ECO:0000259" key="1">
    <source>
        <dbReference type="Pfam" id="PF01368"/>
    </source>
</evidence>
<feature type="domain" description="DDH" evidence="1">
    <location>
        <begin position="42"/>
        <end position="178"/>
    </location>
</feature>
<dbReference type="PANTHER" id="PTHR30255">
    <property type="entry name" value="SINGLE-STRANDED-DNA-SPECIFIC EXONUCLEASE RECJ"/>
    <property type="match status" value="1"/>
</dbReference>
<evidence type="ECO:0000313" key="3">
    <source>
        <dbReference type="EMBL" id="QLJ53036.1"/>
    </source>
</evidence>
<evidence type="ECO:0000259" key="2">
    <source>
        <dbReference type="Pfam" id="PF02272"/>
    </source>
</evidence>
<dbReference type="Proteomes" id="UP000510821">
    <property type="component" value="Chromosome"/>
</dbReference>
<gene>
    <name evidence="3" type="ORF">Sv326_0861</name>
</gene>
<dbReference type="GO" id="GO:0003676">
    <property type="term" value="F:nucleic acid binding"/>
    <property type="evidence" value="ECO:0007669"/>
    <property type="project" value="InterPro"/>
</dbReference>
<dbReference type="GO" id="GO:0004527">
    <property type="term" value="F:exonuclease activity"/>
    <property type="evidence" value="ECO:0007669"/>
    <property type="project" value="UniProtKB-KW"/>
</dbReference>
<name>A0A7D6BLQ3_FERL1</name>
<dbReference type="Pfam" id="PF01368">
    <property type="entry name" value="DHH"/>
    <property type="match status" value="1"/>
</dbReference>
<dbReference type="PANTHER" id="PTHR30255:SF2">
    <property type="entry name" value="SINGLE-STRANDED-DNA-SPECIFIC EXONUCLEASE RECJ"/>
    <property type="match status" value="1"/>
</dbReference>